<evidence type="ECO:0000259" key="11">
    <source>
        <dbReference type="PROSITE" id="PS51767"/>
    </source>
</evidence>
<feature type="active site" evidence="7">
    <location>
        <position position="88"/>
    </location>
</feature>
<evidence type="ECO:0000256" key="8">
    <source>
        <dbReference type="PIRSR" id="PIRSR601461-2"/>
    </source>
</evidence>
<evidence type="ECO:0000256" key="4">
    <source>
        <dbReference type="ARBA" id="ARBA00022801"/>
    </source>
</evidence>
<dbReference type="Gene3D" id="2.40.70.10">
    <property type="entry name" value="Acid Proteases"/>
    <property type="match status" value="2"/>
</dbReference>
<evidence type="ECO:0000256" key="5">
    <source>
        <dbReference type="ARBA" id="ARBA00023157"/>
    </source>
</evidence>
<dbReference type="PROSITE" id="PS51767">
    <property type="entry name" value="PEPTIDASE_A1"/>
    <property type="match status" value="1"/>
</dbReference>
<dbReference type="PANTHER" id="PTHR47966">
    <property type="entry name" value="BETA-SITE APP-CLEAVING ENZYME, ISOFORM A-RELATED"/>
    <property type="match status" value="1"/>
</dbReference>
<evidence type="ECO:0000313" key="12">
    <source>
        <dbReference type="EMBL" id="TRY72245.1"/>
    </source>
</evidence>
<feature type="chain" id="PRO_5022068439" description="Peptidase A1 domain-containing protein" evidence="10">
    <location>
        <begin position="23"/>
        <end position="395"/>
    </location>
</feature>
<keyword evidence="2 9" id="KW-0645">Protease</keyword>
<dbReference type="EMBL" id="VCGU01000008">
    <property type="protein sequence ID" value="TRY72245.1"/>
    <property type="molecule type" value="Genomic_DNA"/>
</dbReference>
<keyword evidence="10" id="KW-0732">Signal</keyword>
<evidence type="ECO:0000256" key="9">
    <source>
        <dbReference type="RuleBase" id="RU000454"/>
    </source>
</evidence>
<evidence type="ECO:0000256" key="10">
    <source>
        <dbReference type="SAM" id="SignalP"/>
    </source>
</evidence>
<feature type="active site" evidence="7">
    <location>
        <position position="276"/>
    </location>
</feature>
<keyword evidence="13" id="KW-1185">Reference proteome</keyword>
<protein>
    <recommendedName>
        <fullName evidence="11">Peptidase A1 domain-containing protein</fullName>
    </recommendedName>
</protein>
<keyword evidence="4 9" id="KW-0378">Hydrolase</keyword>
<comment type="similarity">
    <text evidence="1 9">Belongs to the peptidase A1 family.</text>
</comment>
<reference evidence="12 13" key="1">
    <citation type="journal article" date="2018" name="Nat. Ecol. Evol.">
        <title>Genomic signatures of mitonuclear coevolution across populations of Tigriopus californicus.</title>
        <authorList>
            <person name="Barreto F.S."/>
            <person name="Watson E.T."/>
            <person name="Lima T.G."/>
            <person name="Willett C.S."/>
            <person name="Edmands S."/>
            <person name="Li W."/>
            <person name="Burton R.S."/>
        </authorList>
    </citation>
    <scope>NUCLEOTIDE SEQUENCE [LARGE SCALE GENOMIC DNA]</scope>
    <source>
        <strain evidence="12 13">San Diego</strain>
    </source>
</reference>
<name>A0A553P3H3_TIGCA</name>
<feature type="domain" description="Peptidase A1" evidence="11">
    <location>
        <begin position="70"/>
        <end position="388"/>
    </location>
</feature>
<evidence type="ECO:0000313" key="13">
    <source>
        <dbReference type="Proteomes" id="UP000318571"/>
    </source>
</evidence>
<evidence type="ECO:0000256" key="2">
    <source>
        <dbReference type="ARBA" id="ARBA00022670"/>
    </source>
</evidence>
<dbReference type="InterPro" id="IPR001969">
    <property type="entry name" value="Aspartic_peptidase_AS"/>
</dbReference>
<comment type="caution">
    <text evidence="12">The sequence shown here is derived from an EMBL/GenBank/DDBJ whole genome shotgun (WGS) entry which is preliminary data.</text>
</comment>
<feature type="signal peptide" evidence="10">
    <location>
        <begin position="1"/>
        <end position="22"/>
    </location>
</feature>
<evidence type="ECO:0000256" key="7">
    <source>
        <dbReference type="PIRSR" id="PIRSR601461-1"/>
    </source>
</evidence>
<dbReference type="InterPro" id="IPR021109">
    <property type="entry name" value="Peptidase_aspartic_dom_sf"/>
</dbReference>
<gene>
    <name evidence="12" type="ORF">TCAL_03140</name>
</gene>
<dbReference type="PANTHER" id="PTHR47966:SF51">
    <property type="entry name" value="BETA-SITE APP-CLEAVING ENZYME, ISOFORM A-RELATED"/>
    <property type="match status" value="1"/>
</dbReference>
<dbReference type="OrthoDB" id="771136at2759"/>
<keyword evidence="3 9" id="KW-0064">Aspartyl protease</keyword>
<dbReference type="GO" id="GO:0004190">
    <property type="term" value="F:aspartic-type endopeptidase activity"/>
    <property type="evidence" value="ECO:0007669"/>
    <property type="project" value="UniProtKB-KW"/>
</dbReference>
<dbReference type="FunFam" id="2.40.70.10:FF:000002">
    <property type="entry name" value="Vacuolar aspartic proteinase"/>
    <property type="match status" value="1"/>
</dbReference>
<proteinExistence type="inferred from homology"/>
<dbReference type="SUPFAM" id="SSF50630">
    <property type="entry name" value="Acid proteases"/>
    <property type="match status" value="1"/>
</dbReference>
<evidence type="ECO:0000256" key="6">
    <source>
        <dbReference type="ARBA" id="ARBA00023180"/>
    </source>
</evidence>
<dbReference type="OMA" id="LCKASCQ"/>
<dbReference type="InterPro" id="IPR001461">
    <property type="entry name" value="Aspartic_peptidase_A1"/>
</dbReference>
<feature type="disulfide bond" evidence="8">
    <location>
        <begin position="312"/>
        <end position="349"/>
    </location>
</feature>
<keyword evidence="5 8" id="KW-1015">Disulfide bond</keyword>
<dbReference type="FunFam" id="2.40.70.10:FF:000149">
    <property type="entry name" value="Uncharacterized protein"/>
    <property type="match status" value="1"/>
</dbReference>
<dbReference type="InterPro" id="IPR033121">
    <property type="entry name" value="PEPTIDASE_A1"/>
</dbReference>
<organism evidence="12 13">
    <name type="scientific">Tigriopus californicus</name>
    <name type="common">Marine copepod</name>
    <dbReference type="NCBI Taxonomy" id="6832"/>
    <lineage>
        <taxon>Eukaryota</taxon>
        <taxon>Metazoa</taxon>
        <taxon>Ecdysozoa</taxon>
        <taxon>Arthropoda</taxon>
        <taxon>Crustacea</taxon>
        <taxon>Multicrustacea</taxon>
        <taxon>Hexanauplia</taxon>
        <taxon>Copepoda</taxon>
        <taxon>Harpacticoida</taxon>
        <taxon>Harpacticidae</taxon>
        <taxon>Tigriopus</taxon>
    </lineage>
</organism>
<dbReference type="STRING" id="6832.A0A553P3H3"/>
<keyword evidence="6" id="KW-0325">Glycoprotein</keyword>
<evidence type="ECO:0000256" key="3">
    <source>
        <dbReference type="ARBA" id="ARBA00022750"/>
    </source>
</evidence>
<dbReference type="Pfam" id="PF00026">
    <property type="entry name" value="Asp"/>
    <property type="match status" value="1"/>
</dbReference>
<accession>A0A553P3H3</accession>
<sequence>MVSPRSLVGFFALAVLLASVQSFEKIPLKRVHEGKRTRADLDNSFRVAKNRWGGDKFVIANITNYLDAQYFGDVELGTPGQVFQVIFDTGSSNLWVPSATCNILELGCISHDQYDSSESSTYVADGTEIIFNYGSGSVSGFLSVDTCCVAGLCVEDQVFAEVNHEPGITFIAARFDGICGMGLPGLAVNGVPPVFTNMIEQDLVEAPVFSFWLNRDPEDPNGGAMVLGGSDPSLYTGEFSYIDVEGADYWKIPMDGFSVDDSDIVACEEGCLSVIDSGTSLLLGPMDVCQAINERIGGIEILPGTGQYEIICSTIPDLPDVTFTFGGKAYTLTADEYVLQVTQFGITQCISGFMGFDLPMGPWWILGDIFMGKFYTEFDVENMRIGFADSVISPA</sequence>
<evidence type="ECO:0000256" key="1">
    <source>
        <dbReference type="ARBA" id="ARBA00007447"/>
    </source>
</evidence>
<dbReference type="AlphaFoldDB" id="A0A553P3H3"/>
<dbReference type="GO" id="GO:0006508">
    <property type="term" value="P:proteolysis"/>
    <property type="evidence" value="ECO:0007669"/>
    <property type="project" value="UniProtKB-KW"/>
</dbReference>
<dbReference type="PROSITE" id="PS00141">
    <property type="entry name" value="ASP_PROTEASE"/>
    <property type="match status" value="1"/>
</dbReference>
<feature type="disulfide bond" evidence="8">
    <location>
        <begin position="101"/>
        <end position="108"/>
    </location>
</feature>
<dbReference type="Proteomes" id="UP000318571">
    <property type="component" value="Chromosome 7"/>
</dbReference>
<dbReference type="PRINTS" id="PR00792">
    <property type="entry name" value="PEPSIN"/>
</dbReference>